<dbReference type="PROSITE" id="PS51318">
    <property type="entry name" value="TAT"/>
    <property type="match status" value="1"/>
</dbReference>
<dbReference type="InterPro" id="IPR022028">
    <property type="entry name" value="DUF3604"/>
</dbReference>
<dbReference type="NCBIfam" id="NF038032">
    <property type="entry name" value="CehA_McbA_metalo"/>
    <property type="match status" value="1"/>
</dbReference>
<organism evidence="2 3">
    <name type="scientific">Asanoa iriomotensis</name>
    <dbReference type="NCBI Taxonomy" id="234613"/>
    <lineage>
        <taxon>Bacteria</taxon>
        <taxon>Bacillati</taxon>
        <taxon>Actinomycetota</taxon>
        <taxon>Actinomycetes</taxon>
        <taxon>Micromonosporales</taxon>
        <taxon>Micromonosporaceae</taxon>
        <taxon>Asanoa</taxon>
    </lineage>
</organism>
<dbReference type="InterPro" id="IPR016195">
    <property type="entry name" value="Pol/histidinol_Pase-like"/>
</dbReference>
<name>A0ABQ4CBE9_9ACTN</name>
<proteinExistence type="predicted"/>
<evidence type="ECO:0000313" key="2">
    <source>
        <dbReference type="EMBL" id="GIF60102.1"/>
    </source>
</evidence>
<evidence type="ECO:0000313" key="3">
    <source>
        <dbReference type="Proteomes" id="UP000624325"/>
    </source>
</evidence>
<sequence length="409" mass="43420">MSGHHGHHHTHGHDDHGNLSRRGLLAGAGGLILLGAAPGAAQAARVQVAPGLAAGADRASRITQGTTLVHGDLHNHSLMSDGDGNPDLVFGSMRDAGLDVAALTDHATLFAIEGLSRSEWNRAGALADAANVPGSYTALRGFEWTHPLLGHANVWFTNDFVDLAGASSMSRFFGWLAGRGGVAGFNHPGREILRFDNFSFNSGAREQMVSMEIFNRGDDYLFDGWSSTGSSPLVACLNAGWRTGLIGVTDEHGTNWGFQEGLGRAGLWVTGNTRNEVLAAMRARRFFATRESGFRLDATAGGIRMGGVLGITSGAVQFQVDLDRGPEWVGKPLHIQVLRPDTRAPRVVDVIETTAGSVATFTVPLNVADGNWVVLRVSDPSRPNPSPGPAGHPCNDFGVAYSSPWWLQP</sequence>
<reference evidence="2 3" key="1">
    <citation type="submission" date="2021-01" db="EMBL/GenBank/DDBJ databases">
        <title>Whole genome shotgun sequence of Asanoa iriomotensis NBRC 100142.</title>
        <authorList>
            <person name="Komaki H."/>
            <person name="Tamura T."/>
        </authorList>
    </citation>
    <scope>NUCLEOTIDE SEQUENCE [LARGE SCALE GENOMIC DNA]</scope>
    <source>
        <strain evidence="2 3">NBRC 100142</strain>
    </source>
</reference>
<keyword evidence="3" id="KW-1185">Reference proteome</keyword>
<dbReference type="EMBL" id="BONC01000060">
    <property type="protein sequence ID" value="GIF60102.1"/>
    <property type="molecule type" value="Genomic_DNA"/>
</dbReference>
<comment type="caution">
    <text evidence="2">The sequence shown here is derived from an EMBL/GenBank/DDBJ whole genome shotgun (WGS) entry which is preliminary data.</text>
</comment>
<gene>
    <name evidence="2" type="ORF">Air01nite_61970</name>
</gene>
<accession>A0ABQ4CBE9</accession>
<dbReference type="Proteomes" id="UP000624325">
    <property type="component" value="Unassembled WGS sequence"/>
</dbReference>
<dbReference type="InterPro" id="IPR006311">
    <property type="entry name" value="TAT_signal"/>
</dbReference>
<feature type="region of interest" description="Disordered" evidence="1">
    <location>
        <begin position="1"/>
        <end position="20"/>
    </location>
</feature>
<evidence type="ECO:0008006" key="4">
    <source>
        <dbReference type="Google" id="ProtNLM"/>
    </source>
</evidence>
<dbReference type="Pfam" id="PF12228">
    <property type="entry name" value="DUF3604"/>
    <property type="match status" value="1"/>
</dbReference>
<dbReference type="RefSeq" id="WP_203706920.1">
    <property type="nucleotide sequence ID" value="NZ_BAAALU010000001.1"/>
</dbReference>
<evidence type="ECO:0000256" key="1">
    <source>
        <dbReference type="SAM" id="MobiDB-lite"/>
    </source>
</evidence>
<dbReference type="SUPFAM" id="SSF89550">
    <property type="entry name" value="PHP domain-like"/>
    <property type="match status" value="1"/>
</dbReference>
<dbReference type="Gene3D" id="3.20.20.140">
    <property type="entry name" value="Metal-dependent hydrolases"/>
    <property type="match status" value="1"/>
</dbReference>
<feature type="compositionally biased region" description="Basic residues" evidence="1">
    <location>
        <begin position="1"/>
        <end position="11"/>
    </location>
</feature>
<protein>
    <recommendedName>
        <fullName evidence="4">Polymerase/histidinol phosphatase N-terminal domain-containing protein</fullName>
    </recommendedName>
</protein>